<dbReference type="PANTHER" id="PTHR47861:SF2">
    <property type="entry name" value="LONG-TYPE PEPTIDYL-PROLYL CIS-TRANS ISOMERASE"/>
    <property type="match status" value="1"/>
</dbReference>
<feature type="region of interest" description="Disordered" evidence="6">
    <location>
        <begin position="221"/>
        <end position="257"/>
    </location>
</feature>
<dbReference type="Gene3D" id="3.10.50.40">
    <property type="match status" value="1"/>
</dbReference>
<protein>
    <recommendedName>
        <fullName evidence="3">peptidylprolyl isomerase</fullName>
        <ecNumber evidence="3">5.2.1.8</ecNumber>
    </recommendedName>
</protein>
<evidence type="ECO:0000256" key="3">
    <source>
        <dbReference type="ARBA" id="ARBA00013194"/>
    </source>
</evidence>
<dbReference type="InterPro" id="IPR048261">
    <property type="entry name" value="SlpA/SlyD-like_ins_sf"/>
</dbReference>
<dbReference type="InterPro" id="IPR001179">
    <property type="entry name" value="PPIase_FKBP_dom"/>
</dbReference>
<dbReference type="Pfam" id="PF00254">
    <property type="entry name" value="FKBP_C"/>
    <property type="match status" value="1"/>
</dbReference>
<dbReference type="Gene3D" id="2.40.10.330">
    <property type="match status" value="1"/>
</dbReference>
<dbReference type="Gene3D" id="3.30.70.2210">
    <property type="match status" value="1"/>
</dbReference>
<evidence type="ECO:0000256" key="5">
    <source>
        <dbReference type="ARBA" id="ARBA00023235"/>
    </source>
</evidence>
<dbReference type="Pfam" id="PF22199">
    <property type="entry name" value="FKBP26_IF"/>
    <property type="match status" value="1"/>
</dbReference>
<dbReference type="GO" id="GO:0003755">
    <property type="term" value="F:peptidyl-prolyl cis-trans isomerase activity"/>
    <property type="evidence" value="ECO:0007669"/>
    <property type="project" value="UniProtKB-KW"/>
</dbReference>
<dbReference type="AlphaFoldDB" id="A0A0W8F6C0"/>
<feature type="domain" description="PPIase FKBP-type" evidence="7">
    <location>
        <begin position="6"/>
        <end position="95"/>
    </location>
</feature>
<keyword evidence="5 8" id="KW-0413">Isomerase</keyword>
<sequence>MTVKNGDFIRIDYTEFVDGQAIATTVKDLAEEKGIFSEEIQYGPHLVVVGAGQLVKGFESDLVGKEIGYSGRVEMDPENAFGLHDPKNIELVPLNRFKEERPVPGMRVGMDNRTGTVTRVIGRKVSIDFNHPLAGKTVVYEYTIRETVEDQTERLKALIKTFGRVDLEAEIKDEVAVITVPWELNYYKEWVMIRRGLAEMIIQHLGMKEVHYIEKHTGEKVRAELISPPGKESGSEGPQDMESKTAEESSVSGDAAV</sequence>
<dbReference type="EC" id="5.2.1.8" evidence="3"/>
<comment type="similarity">
    <text evidence="2">Belongs to the FKBP-type PPIase family.</text>
</comment>
<dbReference type="PANTHER" id="PTHR47861">
    <property type="entry name" value="FKBP-TYPE PEPTIDYL-PROLYL CIS-TRANS ISOMERASE SLYD"/>
    <property type="match status" value="1"/>
</dbReference>
<organism evidence="8">
    <name type="scientific">hydrocarbon metagenome</name>
    <dbReference type="NCBI Taxonomy" id="938273"/>
    <lineage>
        <taxon>unclassified sequences</taxon>
        <taxon>metagenomes</taxon>
        <taxon>ecological metagenomes</taxon>
    </lineage>
</organism>
<evidence type="ECO:0000256" key="2">
    <source>
        <dbReference type="ARBA" id="ARBA00006577"/>
    </source>
</evidence>
<keyword evidence="4" id="KW-0697">Rotamase</keyword>
<comment type="caution">
    <text evidence="8">The sequence shown here is derived from an EMBL/GenBank/DDBJ whole genome shotgun (WGS) entry which is preliminary data.</text>
</comment>
<evidence type="ECO:0000256" key="1">
    <source>
        <dbReference type="ARBA" id="ARBA00000971"/>
    </source>
</evidence>
<name>A0A0W8F6C0_9ZZZZ</name>
<reference evidence="8" key="1">
    <citation type="journal article" date="2015" name="Proc. Natl. Acad. Sci. U.S.A.">
        <title>Networks of energetic and metabolic interactions define dynamics in microbial communities.</title>
        <authorList>
            <person name="Embree M."/>
            <person name="Liu J.K."/>
            <person name="Al-Bassam M.M."/>
            <person name="Zengler K."/>
        </authorList>
    </citation>
    <scope>NUCLEOTIDE SEQUENCE</scope>
</reference>
<evidence type="ECO:0000256" key="6">
    <source>
        <dbReference type="SAM" id="MobiDB-lite"/>
    </source>
</evidence>
<dbReference type="EMBL" id="LNQE01001500">
    <property type="protein sequence ID" value="KUG16401.1"/>
    <property type="molecule type" value="Genomic_DNA"/>
</dbReference>
<proteinExistence type="inferred from homology"/>
<dbReference type="SUPFAM" id="SSF54534">
    <property type="entry name" value="FKBP-like"/>
    <property type="match status" value="1"/>
</dbReference>
<dbReference type="PROSITE" id="PS50059">
    <property type="entry name" value="FKBP_PPIASE"/>
    <property type="match status" value="1"/>
</dbReference>
<evidence type="ECO:0000313" key="8">
    <source>
        <dbReference type="EMBL" id="KUG16401.1"/>
    </source>
</evidence>
<dbReference type="InterPro" id="IPR054016">
    <property type="entry name" value="FKBP26_IF"/>
</dbReference>
<evidence type="ECO:0000259" key="7">
    <source>
        <dbReference type="PROSITE" id="PS50059"/>
    </source>
</evidence>
<gene>
    <name evidence="8" type="ORF">ASZ90_013926</name>
</gene>
<comment type="catalytic activity">
    <reaction evidence="1">
        <text>[protein]-peptidylproline (omega=180) = [protein]-peptidylproline (omega=0)</text>
        <dbReference type="Rhea" id="RHEA:16237"/>
        <dbReference type="Rhea" id="RHEA-COMP:10747"/>
        <dbReference type="Rhea" id="RHEA-COMP:10748"/>
        <dbReference type="ChEBI" id="CHEBI:83833"/>
        <dbReference type="ChEBI" id="CHEBI:83834"/>
        <dbReference type="EC" id="5.2.1.8"/>
    </reaction>
</comment>
<dbReference type="InterPro" id="IPR046357">
    <property type="entry name" value="PPIase_dom_sf"/>
</dbReference>
<feature type="compositionally biased region" description="Polar residues" evidence="6">
    <location>
        <begin position="248"/>
        <end position="257"/>
    </location>
</feature>
<evidence type="ECO:0000256" key="4">
    <source>
        <dbReference type="ARBA" id="ARBA00023110"/>
    </source>
</evidence>
<accession>A0A0W8F6C0</accession>